<evidence type="ECO:0000256" key="3">
    <source>
        <dbReference type="ARBA" id="ARBA00022475"/>
    </source>
</evidence>
<protein>
    <recommendedName>
        <fullName evidence="2">Type II secretion system protein H</fullName>
    </recommendedName>
    <alternativeName>
        <fullName evidence="10">General secretion pathway protein H</fullName>
    </alternativeName>
</protein>
<evidence type="ECO:0000313" key="13">
    <source>
        <dbReference type="EMBL" id="SFE54795.1"/>
    </source>
</evidence>
<evidence type="ECO:0000256" key="1">
    <source>
        <dbReference type="ARBA" id="ARBA00004377"/>
    </source>
</evidence>
<evidence type="ECO:0000259" key="12">
    <source>
        <dbReference type="Pfam" id="PF12019"/>
    </source>
</evidence>
<keyword evidence="7 11" id="KW-1133">Transmembrane helix</keyword>
<dbReference type="AlphaFoldDB" id="A0A1I2BF63"/>
<evidence type="ECO:0000256" key="10">
    <source>
        <dbReference type="ARBA" id="ARBA00030775"/>
    </source>
</evidence>
<keyword evidence="3" id="KW-1003">Cell membrane</keyword>
<dbReference type="NCBIfam" id="TIGR02532">
    <property type="entry name" value="IV_pilin_GFxxxE"/>
    <property type="match status" value="1"/>
</dbReference>
<evidence type="ECO:0000256" key="6">
    <source>
        <dbReference type="ARBA" id="ARBA00022692"/>
    </source>
</evidence>
<dbReference type="GO" id="GO:0015628">
    <property type="term" value="P:protein secretion by the type II secretion system"/>
    <property type="evidence" value="ECO:0007669"/>
    <property type="project" value="InterPro"/>
</dbReference>
<dbReference type="GO" id="GO:0005886">
    <property type="term" value="C:plasma membrane"/>
    <property type="evidence" value="ECO:0007669"/>
    <property type="project" value="UniProtKB-SubCell"/>
</dbReference>
<evidence type="ECO:0000256" key="2">
    <source>
        <dbReference type="ARBA" id="ARBA00021549"/>
    </source>
</evidence>
<dbReference type="InterPro" id="IPR012902">
    <property type="entry name" value="N_methyl_site"/>
</dbReference>
<evidence type="ECO:0000256" key="9">
    <source>
        <dbReference type="ARBA" id="ARBA00025772"/>
    </source>
</evidence>
<feature type="transmembrane region" description="Helical" evidence="11">
    <location>
        <begin position="12"/>
        <end position="33"/>
    </location>
</feature>
<comment type="subcellular location">
    <subcellularLocation>
        <location evidence="1">Cell inner membrane</location>
        <topology evidence="1">Single-pass membrane protein</topology>
    </subcellularLocation>
</comment>
<evidence type="ECO:0000256" key="11">
    <source>
        <dbReference type="SAM" id="Phobius"/>
    </source>
</evidence>
<keyword evidence="8 11" id="KW-0472">Membrane</keyword>
<keyword evidence="6 11" id="KW-0812">Transmembrane</keyword>
<dbReference type="SUPFAM" id="SSF54523">
    <property type="entry name" value="Pili subunits"/>
    <property type="match status" value="1"/>
</dbReference>
<evidence type="ECO:0000256" key="5">
    <source>
        <dbReference type="ARBA" id="ARBA00022519"/>
    </source>
</evidence>
<dbReference type="Pfam" id="PF12019">
    <property type="entry name" value="GspH"/>
    <property type="match status" value="1"/>
</dbReference>
<evidence type="ECO:0000256" key="4">
    <source>
        <dbReference type="ARBA" id="ARBA00022481"/>
    </source>
</evidence>
<dbReference type="RefSeq" id="WP_026635917.1">
    <property type="nucleotide sequence ID" value="NZ_FONH01000003.1"/>
</dbReference>
<dbReference type="InterPro" id="IPR022346">
    <property type="entry name" value="T2SS_GspH"/>
</dbReference>
<evidence type="ECO:0000256" key="7">
    <source>
        <dbReference type="ARBA" id="ARBA00022989"/>
    </source>
</evidence>
<feature type="domain" description="General secretion pathway GspH" evidence="12">
    <location>
        <begin position="44"/>
        <end position="150"/>
    </location>
</feature>
<accession>A0A1I2BF63</accession>
<dbReference type="STRING" id="500610.SAMN02799615_01139"/>
<organism evidence="13 14">
    <name type="scientific">Dyella marensis</name>
    <dbReference type="NCBI Taxonomy" id="500610"/>
    <lineage>
        <taxon>Bacteria</taxon>
        <taxon>Pseudomonadati</taxon>
        <taxon>Pseudomonadota</taxon>
        <taxon>Gammaproteobacteria</taxon>
        <taxon>Lysobacterales</taxon>
        <taxon>Rhodanobacteraceae</taxon>
        <taxon>Dyella</taxon>
    </lineage>
</organism>
<keyword evidence="5" id="KW-0997">Cell inner membrane</keyword>
<reference evidence="14" key="1">
    <citation type="submission" date="2016-10" db="EMBL/GenBank/DDBJ databases">
        <authorList>
            <person name="Varghese N."/>
            <person name="Submissions S."/>
        </authorList>
    </citation>
    <scope>NUCLEOTIDE SEQUENCE [LARGE SCALE GENOMIC DNA]</scope>
    <source>
        <strain evidence="14">UNC178MFTsu3.1</strain>
    </source>
</reference>
<dbReference type="Gene3D" id="3.55.40.10">
    <property type="entry name" value="minor pseudopilin epsh domain"/>
    <property type="match status" value="1"/>
</dbReference>
<dbReference type="PROSITE" id="PS00409">
    <property type="entry name" value="PROKAR_NTER_METHYL"/>
    <property type="match status" value="1"/>
</dbReference>
<sequence length="160" mass="16741">MRRQTSQGFTLVELMVTISVLLVLATLAVPQMGPFLQRQRLKNATMDMASSVIFARSEAIKRNSNVYVVASGTDWSRGWTVSSAATVTAASTIRAQSALDGLQISEGGGNTSFNFGGDGRMSGTGMSFTLQPTVTAQGQQPLCVAVGATGRVQTTKGACS</sequence>
<dbReference type="EMBL" id="FONH01000003">
    <property type="protein sequence ID" value="SFE54795.1"/>
    <property type="molecule type" value="Genomic_DNA"/>
</dbReference>
<gene>
    <name evidence="13" type="ORF">SAMN02799615_01139</name>
</gene>
<keyword evidence="4" id="KW-0488">Methylation</keyword>
<dbReference type="Pfam" id="PF07963">
    <property type="entry name" value="N_methyl"/>
    <property type="match status" value="1"/>
</dbReference>
<keyword evidence="14" id="KW-1185">Reference proteome</keyword>
<dbReference type="GO" id="GO:0015627">
    <property type="term" value="C:type II protein secretion system complex"/>
    <property type="evidence" value="ECO:0007669"/>
    <property type="project" value="InterPro"/>
</dbReference>
<dbReference type="InterPro" id="IPR045584">
    <property type="entry name" value="Pilin-like"/>
</dbReference>
<name>A0A1I2BF63_9GAMM</name>
<proteinExistence type="inferred from homology"/>
<dbReference type="Proteomes" id="UP000199477">
    <property type="component" value="Unassembled WGS sequence"/>
</dbReference>
<evidence type="ECO:0000256" key="8">
    <source>
        <dbReference type="ARBA" id="ARBA00023136"/>
    </source>
</evidence>
<evidence type="ECO:0000313" key="14">
    <source>
        <dbReference type="Proteomes" id="UP000199477"/>
    </source>
</evidence>
<comment type="similarity">
    <text evidence="9">Belongs to the GSP H family.</text>
</comment>